<dbReference type="PANTHER" id="PTHR10724:SF10">
    <property type="entry name" value="S1 RNA-BINDING DOMAIN-CONTAINING PROTEIN 1"/>
    <property type="match status" value="1"/>
</dbReference>
<dbReference type="InterPro" id="IPR012340">
    <property type="entry name" value="NA-bd_OB-fold"/>
</dbReference>
<dbReference type="SUPFAM" id="SSF47781">
    <property type="entry name" value="RuvA domain 2-like"/>
    <property type="match status" value="2"/>
</dbReference>
<dbReference type="InterPro" id="IPR018974">
    <property type="entry name" value="Tex-like_N"/>
</dbReference>
<reference evidence="3" key="1">
    <citation type="submission" date="2021-02" db="EMBL/GenBank/DDBJ databases">
        <authorList>
            <person name="Han P."/>
        </authorList>
    </citation>
    <scope>NUCLEOTIDE SEQUENCE</scope>
    <source>
        <strain evidence="3">Candidatus Nitrotoga sp. ZN8</strain>
    </source>
</reference>
<dbReference type="InterPro" id="IPR055179">
    <property type="entry name" value="Tex-like_central_region"/>
</dbReference>
<dbReference type="InterPro" id="IPR023323">
    <property type="entry name" value="Tex-like_dom_sf"/>
</dbReference>
<evidence type="ECO:0000256" key="1">
    <source>
        <dbReference type="SAM" id="MobiDB-lite"/>
    </source>
</evidence>
<organism evidence="3 4">
    <name type="scientific">Candidatus Nitrotoga fabula</name>
    <dbReference type="NCBI Taxonomy" id="2182327"/>
    <lineage>
        <taxon>Bacteria</taxon>
        <taxon>Pseudomonadati</taxon>
        <taxon>Pseudomonadota</taxon>
        <taxon>Betaproteobacteria</taxon>
        <taxon>Nitrosomonadales</taxon>
        <taxon>Gallionellaceae</taxon>
        <taxon>Candidatus Nitrotoga</taxon>
    </lineage>
</organism>
<dbReference type="Pfam" id="PF16921">
    <property type="entry name" value="Tex_YqgF"/>
    <property type="match status" value="1"/>
</dbReference>
<comment type="caution">
    <text evidence="3">The sequence shown here is derived from an EMBL/GenBank/DDBJ whole genome shotgun (WGS) entry which is preliminary data.</text>
</comment>
<gene>
    <name evidence="3" type="primary">yhgF</name>
    <name evidence="3" type="ORF">NTGZN8_40004</name>
</gene>
<dbReference type="InterPro" id="IPR044146">
    <property type="entry name" value="S1_Tex"/>
</dbReference>
<dbReference type="Pfam" id="PF00575">
    <property type="entry name" value="S1"/>
    <property type="match status" value="1"/>
</dbReference>
<dbReference type="InterPro" id="IPR010994">
    <property type="entry name" value="RuvA_2-like"/>
</dbReference>
<dbReference type="EMBL" id="CAJNBL010000034">
    <property type="protein sequence ID" value="CAE6728215.1"/>
    <property type="molecule type" value="Genomic_DNA"/>
</dbReference>
<dbReference type="GO" id="GO:0006139">
    <property type="term" value="P:nucleobase-containing compound metabolic process"/>
    <property type="evidence" value="ECO:0007669"/>
    <property type="project" value="InterPro"/>
</dbReference>
<dbReference type="InterPro" id="IPR012337">
    <property type="entry name" value="RNaseH-like_sf"/>
</dbReference>
<dbReference type="Proteomes" id="UP000675882">
    <property type="component" value="Unassembled WGS sequence"/>
</dbReference>
<dbReference type="Gene3D" id="1.10.150.310">
    <property type="entry name" value="Tex RuvX-like domain-like"/>
    <property type="match status" value="1"/>
</dbReference>
<dbReference type="SUPFAM" id="SSF53098">
    <property type="entry name" value="Ribonuclease H-like"/>
    <property type="match status" value="1"/>
</dbReference>
<evidence type="ECO:0000259" key="2">
    <source>
        <dbReference type="PROSITE" id="PS50126"/>
    </source>
</evidence>
<dbReference type="FunFam" id="3.30.420.140:FF:000001">
    <property type="entry name" value="RNA-binding transcriptional accessory protein"/>
    <property type="match status" value="1"/>
</dbReference>
<proteinExistence type="predicted"/>
<accession>A0A916BD64</accession>
<dbReference type="InterPro" id="IPR003029">
    <property type="entry name" value="S1_domain"/>
</dbReference>
<dbReference type="GO" id="GO:0003735">
    <property type="term" value="F:structural constituent of ribosome"/>
    <property type="evidence" value="ECO:0007669"/>
    <property type="project" value="TreeGrafter"/>
</dbReference>
<dbReference type="FunFam" id="1.10.10.650:FF:000001">
    <property type="entry name" value="S1 RNA-binding domain 1"/>
    <property type="match status" value="1"/>
</dbReference>
<dbReference type="CDD" id="cd05685">
    <property type="entry name" value="S1_Tex"/>
    <property type="match status" value="1"/>
</dbReference>
<dbReference type="Pfam" id="PF12836">
    <property type="entry name" value="HHH_3"/>
    <property type="match status" value="1"/>
</dbReference>
<evidence type="ECO:0000313" key="4">
    <source>
        <dbReference type="Proteomes" id="UP000675882"/>
    </source>
</evidence>
<dbReference type="InterPro" id="IPR050437">
    <property type="entry name" value="Ribos_protein_bS1-like"/>
</dbReference>
<name>A0A916BD64_9PROT</name>
<dbReference type="InterPro" id="IPR006641">
    <property type="entry name" value="YqgF/RNaseH-like_dom"/>
</dbReference>
<dbReference type="AlphaFoldDB" id="A0A916BD64"/>
<dbReference type="Gene3D" id="1.10.10.650">
    <property type="entry name" value="RuvA domain 2-like"/>
    <property type="match status" value="1"/>
</dbReference>
<dbReference type="InterPro" id="IPR023319">
    <property type="entry name" value="Tex-like_HTH_dom_sf"/>
</dbReference>
<dbReference type="Pfam" id="PF22706">
    <property type="entry name" value="Tex_central_region"/>
    <property type="match status" value="1"/>
</dbReference>
<dbReference type="GO" id="GO:0006412">
    <property type="term" value="P:translation"/>
    <property type="evidence" value="ECO:0007669"/>
    <property type="project" value="TreeGrafter"/>
</dbReference>
<dbReference type="PANTHER" id="PTHR10724">
    <property type="entry name" value="30S RIBOSOMAL PROTEIN S1"/>
    <property type="match status" value="1"/>
</dbReference>
<dbReference type="FunFam" id="2.40.50.140:FF:000051">
    <property type="entry name" value="RNA-binding transcriptional accessory protein"/>
    <property type="match status" value="1"/>
</dbReference>
<dbReference type="SUPFAM" id="SSF50249">
    <property type="entry name" value="Nucleic acid-binding proteins"/>
    <property type="match status" value="1"/>
</dbReference>
<dbReference type="InterPro" id="IPR041692">
    <property type="entry name" value="HHH_9"/>
</dbReference>
<feature type="region of interest" description="Disordered" evidence="1">
    <location>
        <begin position="740"/>
        <end position="785"/>
    </location>
</feature>
<dbReference type="InterPro" id="IPR037027">
    <property type="entry name" value="YqgF/RNaseH-like_dom_sf"/>
</dbReference>
<dbReference type="SMART" id="SM00316">
    <property type="entry name" value="S1"/>
    <property type="match status" value="1"/>
</dbReference>
<evidence type="ECO:0000313" key="3">
    <source>
        <dbReference type="EMBL" id="CAE6728215.1"/>
    </source>
</evidence>
<sequence length="785" mass="85930">MLPSIEQRLATEIAARPAQIAAAIRLLDEGATVPFISRYRKEATGGLDDAQLRLLEERLRYLRELEERRGTIIASITEQGRMTPELLETITHAADKTHLEDLYLPYKPKRRTRAQIAIEAGLGELADALLAAPTRHPEQEAARYLKAPFTGTQGENPGVPDAKAALDGARQILMERFAEDAALLQSLRDYVQEHGMLESRVVEGKEELAAKYADYFDYSESVRSIPSHRTLAILRGSREEMLQVRLRLDSEPDRPAWSAPHNPCEMRIATRFGISQQSRPADGWLLDTVRWTWRVKCFLHLETEMLSMLRMRAEQQAIGVFARNLKDLLLAAPAGPRATMGLDPGIRTGVKVAVVDETGKVVDTAVIYPHAPRNDWEGSLHVLAKLAEKHRVAMIAIGNGTASRETDRLAGELVQRHPELKLTRVVVSEAGASVYSASEIASRELPGLDVSLRGAVSIARRLQDPLAELVKIDPKSIGVGQYQHDVGQIRLARSLDAVVEDCVNAVGVDVNTASVPLLARVSGLSGGVAQGIVSYREQKGKFASRAQLREVPRLGEKTFEQAAGFLRIMDGENPLDASAVHPESYPLVQRILAGVGQDIRSVIGNGTLLQSIQPGRFADEKFGLPTIRDILKELEKPGRDPRPEFSTASFREGIEQLSDLKPGMILEGVVTNVAAFGAFVDIGVHQDGLVHVSALSDQFVKDPHAVVRAGQVVRVKVLGVDEKRRRIALTLRLEDSVLPAGGDLRERDPAGQQKGLRRPGNAGRPREPAPTASGAMAAAFSKIRT</sequence>
<keyword evidence="4" id="KW-1185">Reference proteome</keyword>
<protein>
    <submittedName>
        <fullName evidence="3">RNA-binding protein YhgF</fullName>
    </submittedName>
</protein>
<feature type="compositionally biased region" description="Low complexity" evidence="1">
    <location>
        <begin position="769"/>
        <end position="779"/>
    </location>
</feature>
<dbReference type="SUPFAM" id="SSF158832">
    <property type="entry name" value="Tex N-terminal region-like"/>
    <property type="match status" value="1"/>
</dbReference>
<dbReference type="PROSITE" id="PS50126">
    <property type="entry name" value="S1"/>
    <property type="match status" value="1"/>
</dbReference>
<dbReference type="GO" id="GO:0005829">
    <property type="term" value="C:cytosol"/>
    <property type="evidence" value="ECO:0007669"/>
    <property type="project" value="TreeGrafter"/>
</dbReference>
<dbReference type="SMART" id="SM00732">
    <property type="entry name" value="YqgFc"/>
    <property type="match status" value="1"/>
</dbReference>
<feature type="domain" description="S1 motif" evidence="2">
    <location>
        <begin position="663"/>
        <end position="732"/>
    </location>
</feature>
<dbReference type="Gene3D" id="1.10.3500.10">
    <property type="entry name" value="Tex N-terminal region-like"/>
    <property type="match status" value="1"/>
</dbReference>
<dbReference type="Gene3D" id="3.30.420.140">
    <property type="entry name" value="YqgF/RNase H-like domain"/>
    <property type="match status" value="1"/>
</dbReference>
<dbReference type="Pfam" id="PF17674">
    <property type="entry name" value="HHH_9"/>
    <property type="match status" value="1"/>
</dbReference>
<dbReference type="Pfam" id="PF09371">
    <property type="entry name" value="Tex_N"/>
    <property type="match status" value="1"/>
</dbReference>
<dbReference type="FunFam" id="1.10.150.310:FF:000001">
    <property type="entry name" value="RNA-binding transcriptional accessory protein"/>
    <property type="match status" value="1"/>
</dbReference>
<dbReference type="InterPro" id="IPR032639">
    <property type="entry name" value="Tex_YqgF"/>
</dbReference>
<dbReference type="GO" id="GO:0003729">
    <property type="term" value="F:mRNA binding"/>
    <property type="evidence" value="ECO:0007669"/>
    <property type="project" value="TreeGrafter"/>
</dbReference>
<dbReference type="RefSeq" id="WP_213036403.1">
    <property type="nucleotide sequence ID" value="NZ_CAJNBL010000034.1"/>
</dbReference>
<dbReference type="Gene3D" id="2.40.50.140">
    <property type="entry name" value="Nucleic acid-binding proteins"/>
    <property type="match status" value="1"/>
</dbReference>